<feature type="domain" description="RACo linker region" evidence="2">
    <location>
        <begin position="3"/>
        <end position="84"/>
    </location>
</feature>
<gene>
    <name evidence="4" type="ORF">FYJ60_12250</name>
</gene>
<dbReference type="InterPro" id="IPR027980">
    <property type="entry name" value="RACo_C"/>
</dbReference>
<dbReference type="PANTHER" id="PTHR42895">
    <property type="entry name" value="IRON-SULFUR CLUSTER-BINDING PROTEIN-RELATED"/>
    <property type="match status" value="1"/>
</dbReference>
<dbReference type="InterPro" id="IPR052911">
    <property type="entry name" value="Corrinoid_activation_enz"/>
</dbReference>
<dbReference type="EMBL" id="VUMV01000015">
    <property type="protein sequence ID" value="MST83066.1"/>
    <property type="molecule type" value="Genomic_DNA"/>
</dbReference>
<dbReference type="InterPro" id="IPR042259">
    <property type="entry name" value="Raco-like_middle_sf"/>
</dbReference>
<proteinExistence type="predicted"/>
<dbReference type="Proteomes" id="UP000466864">
    <property type="component" value="Unassembled WGS sequence"/>
</dbReference>
<feature type="domain" description="RACo C-terminal" evidence="1">
    <location>
        <begin position="253"/>
        <end position="520"/>
    </location>
</feature>
<dbReference type="Gene3D" id="3.30.420.480">
    <property type="entry name" value="Domain of unknown function (DUF4445)"/>
    <property type="match status" value="1"/>
</dbReference>
<accession>A0A7X2TQQ6</accession>
<dbReference type="AlphaFoldDB" id="A0A7X2TQQ6"/>
<dbReference type="InterPro" id="IPR040506">
    <property type="entry name" value="RACo_linker"/>
</dbReference>
<name>A0A7X2TQQ6_9FIRM</name>
<reference evidence="4 5" key="1">
    <citation type="submission" date="2019-08" db="EMBL/GenBank/DDBJ databases">
        <title>In-depth cultivation of the pig gut microbiome towards novel bacterial diversity and tailored functional studies.</title>
        <authorList>
            <person name="Wylensek D."/>
            <person name="Hitch T.C.A."/>
            <person name="Clavel T."/>
        </authorList>
    </citation>
    <scope>NUCLEOTIDE SEQUENCE [LARGE SCALE GENOMIC DNA]</scope>
    <source>
        <strain evidence="4 5">Oil+RF-744-WCA-WT-13</strain>
    </source>
</reference>
<comment type="caution">
    <text evidence="4">The sequence shown here is derived from an EMBL/GenBank/DDBJ whole genome shotgun (WGS) entry which is preliminary data.</text>
</comment>
<dbReference type="RefSeq" id="WP_154458970.1">
    <property type="nucleotide sequence ID" value="NZ_VUMV01000015.1"/>
</dbReference>
<evidence type="ECO:0000313" key="4">
    <source>
        <dbReference type="EMBL" id="MST83066.1"/>
    </source>
</evidence>
<dbReference type="Pfam" id="PF17650">
    <property type="entry name" value="RACo_linker"/>
    <property type="match status" value="1"/>
</dbReference>
<evidence type="ECO:0000259" key="1">
    <source>
        <dbReference type="Pfam" id="PF14574"/>
    </source>
</evidence>
<evidence type="ECO:0000259" key="3">
    <source>
        <dbReference type="Pfam" id="PF17651"/>
    </source>
</evidence>
<keyword evidence="5" id="KW-1185">Reference proteome</keyword>
<dbReference type="InterPro" id="IPR041414">
    <property type="entry name" value="Raco-like_middle"/>
</dbReference>
<dbReference type="PANTHER" id="PTHR42895:SF2">
    <property type="entry name" value="IRON-SULFUR CLUSTER PROTEIN"/>
    <property type="match status" value="1"/>
</dbReference>
<protein>
    <submittedName>
        <fullName evidence="4">DUF4445 domain-containing protein</fullName>
    </submittedName>
</protein>
<dbReference type="Pfam" id="PF14574">
    <property type="entry name" value="RACo_C_ter"/>
    <property type="match status" value="1"/>
</dbReference>
<feature type="domain" description="RACo-like middle region" evidence="3">
    <location>
        <begin position="90"/>
        <end position="249"/>
    </location>
</feature>
<dbReference type="Gene3D" id="3.10.20.880">
    <property type="match status" value="1"/>
</dbReference>
<organism evidence="4 5">
    <name type="scientific">Bilifractor porci</name>
    <dbReference type="NCBI Taxonomy" id="2606636"/>
    <lineage>
        <taxon>Bacteria</taxon>
        <taxon>Bacillati</taxon>
        <taxon>Bacillota</taxon>
        <taxon>Clostridia</taxon>
        <taxon>Lachnospirales</taxon>
        <taxon>Lachnospiraceae</taxon>
        <taxon>Bilifractor</taxon>
    </lineage>
</organism>
<sequence length="535" mass="58615">MNALGRKIYLEMPAPSEEDNLPAEERIFRSLRETVPDLRGQDLHMSIGALRSLNPLCENADWKITVSLSWNGSGWEVVGAERGKSKIPAVGLAVDLGSTSVIMRMLDLETGECMSEAGVYNHQIRFGEDILTRIFYSRDQPEHLEEIRRATVDTFLELMRMLQRKTGIDPQNALSVVVAGNTAMTHFLLGLDAFSVFASPYAVETLQPGFYRGTDLELPVRGWVYCYPGLANYLGGDIVSGLVAVGLYRSEKISLFFDVGTNGELVVGNSQFLLCGAGAAGPALEGGVVKTGMRAAEGAVEAVRMTPDQEKKTEENGILPGSVFHLKTIGGSSPVGICGSGIVDMISELFLHGWINIQGTLQPEKSGLIQRQKVQETGEEELAVCYYPGLWFYQSDILEFIRTKAAAATMMEYMLDVSGIEIQDVARFYMAGSFGAHVDVESAVNIGMYPDVERGRIVPAGNTSLEGAQKLLLDRSLLQDIRQILGLMSYVQFGAVDDFLTRMRAAEALPHTDAERYPSVMEKLKALSAQKERTT</sequence>
<evidence type="ECO:0000259" key="2">
    <source>
        <dbReference type="Pfam" id="PF17650"/>
    </source>
</evidence>
<dbReference type="Pfam" id="PF17651">
    <property type="entry name" value="Raco_middle"/>
    <property type="match status" value="1"/>
</dbReference>
<evidence type="ECO:0000313" key="5">
    <source>
        <dbReference type="Proteomes" id="UP000466864"/>
    </source>
</evidence>